<dbReference type="EMBL" id="JANEYF010000210">
    <property type="protein sequence ID" value="KAJ8971454.1"/>
    <property type="molecule type" value="Genomic_DNA"/>
</dbReference>
<name>A0AAV8ZUF0_9CUCU</name>
<keyword evidence="3" id="KW-1185">Reference proteome</keyword>
<reference evidence="2" key="1">
    <citation type="journal article" date="2023" name="Insect Mol. Biol.">
        <title>Genome sequencing provides insights into the evolution of gene families encoding plant cell wall-degrading enzymes in longhorned beetles.</title>
        <authorList>
            <person name="Shin N.R."/>
            <person name="Okamura Y."/>
            <person name="Kirsch R."/>
            <person name="Pauchet Y."/>
        </authorList>
    </citation>
    <scope>NUCLEOTIDE SEQUENCE</scope>
    <source>
        <strain evidence="2">RBIC_L_NR</strain>
    </source>
</reference>
<protein>
    <submittedName>
        <fullName evidence="2">Uncharacterized protein</fullName>
    </submittedName>
</protein>
<accession>A0AAV8ZUF0</accession>
<proteinExistence type="predicted"/>
<feature type="region of interest" description="Disordered" evidence="1">
    <location>
        <begin position="1"/>
        <end position="74"/>
    </location>
</feature>
<dbReference type="Proteomes" id="UP001162156">
    <property type="component" value="Unassembled WGS sequence"/>
</dbReference>
<organism evidence="2 3">
    <name type="scientific">Rhamnusium bicolor</name>
    <dbReference type="NCBI Taxonomy" id="1586634"/>
    <lineage>
        <taxon>Eukaryota</taxon>
        <taxon>Metazoa</taxon>
        <taxon>Ecdysozoa</taxon>
        <taxon>Arthropoda</taxon>
        <taxon>Hexapoda</taxon>
        <taxon>Insecta</taxon>
        <taxon>Pterygota</taxon>
        <taxon>Neoptera</taxon>
        <taxon>Endopterygota</taxon>
        <taxon>Coleoptera</taxon>
        <taxon>Polyphaga</taxon>
        <taxon>Cucujiformia</taxon>
        <taxon>Chrysomeloidea</taxon>
        <taxon>Cerambycidae</taxon>
        <taxon>Lepturinae</taxon>
        <taxon>Rhagiini</taxon>
        <taxon>Rhamnusium</taxon>
    </lineage>
</organism>
<comment type="caution">
    <text evidence="2">The sequence shown here is derived from an EMBL/GenBank/DDBJ whole genome shotgun (WGS) entry which is preliminary data.</text>
</comment>
<dbReference type="AlphaFoldDB" id="A0AAV8ZUF0"/>
<sequence length="74" mass="8188">MTYGAGPGNGTNQSQQFYPGLPTGFPPQHFHSNIQPGHPVPSPTHLGHSPPPNPTYYKDERTQKQHSKLKKEIT</sequence>
<evidence type="ECO:0000313" key="2">
    <source>
        <dbReference type="EMBL" id="KAJ8971454.1"/>
    </source>
</evidence>
<evidence type="ECO:0000256" key="1">
    <source>
        <dbReference type="SAM" id="MobiDB-lite"/>
    </source>
</evidence>
<feature type="compositionally biased region" description="Basic residues" evidence="1">
    <location>
        <begin position="64"/>
        <end position="74"/>
    </location>
</feature>
<evidence type="ECO:0000313" key="3">
    <source>
        <dbReference type="Proteomes" id="UP001162156"/>
    </source>
</evidence>
<gene>
    <name evidence="2" type="ORF">NQ314_000711</name>
</gene>